<proteinExistence type="predicted"/>
<keyword evidence="3" id="KW-1185">Reference proteome</keyword>
<dbReference type="InterPro" id="IPR021778">
    <property type="entry name" value="Se/S_carrier-like"/>
</dbReference>
<comment type="caution">
    <text evidence="2">The sequence shown here is derived from an EMBL/GenBank/DDBJ whole genome shotgun (WGS) entry which is preliminary data.</text>
</comment>
<dbReference type="EMBL" id="VUMT01000003">
    <property type="protein sequence ID" value="MSS62809.1"/>
    <property type="molecule type" value="Genomic_DNA"/>
</dbReference>
<organism evidence="2 3">
    <name type="scientific">Velocimicrobium porci</name>
    <dbReference type="NCBI Taxonomy" id="2606634"/>
    <lineage>
        <taxon>Bacteria</taxon>
        <taxon>Bacillati</taxon>
        <taxon>Bacillota</taxon>
        <taxon>Clostridia</taxon>
        <taxon>Lachnospirales</taxon>
        <taxon>Lachnospiraceae</taxon>
        <taxon>Velocimicrobium</taxon>
    </lineage>
</organism>
<evidence type="ECO:0000313" key="3">
    <source>
        <dbReference type="Proteomes" id="UP000482209"/>
    </source>
</evidence>
<dbReference type="Proteomes" id="UP000482209">
    <property type="component" value="Unassembled WGS sequence"/>
</dbReference>
<gene>
    <name evidence="2" type="ORF">FYJ58_02820</name>
</gene>
<evidence type="ECO:0000259" key="1">
    <source>
        <dbReference type="Pfam" id="PF11823"/>
    </source>
</evidence>
<evidence type="ECO:0000313" key="2">
    <source>
        <dbReference type="EMBL" id="MSS62809.1"/>
    </source>
</evidence>
<sequence>MELDWYVLFPNHENGLKLYNILKEHQIYAVIAPTPRALSKSCGISLKIKEAEKEIVEQYANQQQVRYIGIECLKKKENSRRDKYC</sequence>
<dbReference type="AlphaFoldDB" id="A0A6L5XW27"/>
<reference evidence="2 3" key="1">
    <citation type="submission" date="2019-08" db="EMBL/GenBank/DDBJ databases">
        <title>In-depth cultivation of the pig gut microbiome towards novel bacterial diversity and tailored functional studies.</title>
        <authorList>
            <person name="Wylensek D."/>
            <person name="Hitch T.C.A."/>
            <person name="Clavel T."/>
        </authorList>
    </citation>
    <scope>NUCLEOTIDE SEQUENCE [LARGE SCALE GENOMIC DNA]</scope>
    <source>
        <strain evidence="2 3">WCA-693-APC-MOT-I</strain>
    </source>
</reference>
<feature type="domain" description="Putative Se/S carrier protein-like" evidence="1">
    <location>
        <begin position="5"/>
        <end position="70"/>
    </location>
</feature>
<dbReference type="Pfam" id="PF11823">
    <property type="entry name" value="Se_S_carrier"/>
    <property type="match status" value="1"/>
</dbReference>
<dbReference type="RefSeq" id="WP_154516933.1">
    <property type="nucleotide sequence ID" value="NZ_VUMT01000003.1"/>
</dbReference>
<name>A0A6L5XW27_9FIRM</name>
<accession>A0A6L5XW27</accession>
<protein>
    <submittedName>
        <fullName evidence="2">DUF3343 domain-containing protein</fullName>
    </submittedName>
</protein>